<organism evidence="8 9">
    <name type="scientific">Owenia fusiformis</name>
    <name type="common">Polychaete worm</name>
    <dbReference type="NCBI Taxonomy" id="6347"/>
    <lineage>
        <taxon>Eukaryota</taxon>
        <taxon>Metazoa</taxon>
        <taxon>Spiralia</taxon>
        <taxon>Lophotrochozoa</taxon>
        <taxon>Annelida</taxon>
        <taxon>Polychaeta</taxon>
        <taxon>Sedentaria</taxon>
        <taxon>Canalipalpata</taxon>
        <taxon>Sabellida</taxon>
        <taxon>Oweniida</taxon>
        <taxon>Oweniidae</taxon>
        <taxon>Owenia</taxon>
    </lineage>
</organism>
<feature type="compositionally biased region" description="Basic and acidic residues" evidence="7">
    <location>
        <begin position="2312"/>
        <end position="2321"/>
    </location>
</feature>
<reference evidence="8" key="1">
    <citation type="submission" date="2022-03" db="EMBL/GenBank/DDBJ databases">
        <authorList>
            <person name="Martin C."/>
        </authorList>
    </citation>
    <scope>NUCLEOTIDE SEQUENCE</scope>
</reference>
<dbReference type="CDD" id="cd14267">
    <property type="entry name" value="Rif1_CTD_C-II_like"/>
    <property type="match status" value="1"/>
</dbReference>
<feature type="compositionally biased region" description="Basic and acidic residues" evidence="7">
    <location>
        <begin position="1573"/>
        <end position="1582"/>
    </location>
</feature>
<feature type="region of interest" description="Disordered" evidence="7">
    <location>
        <begin position="1900"/>
        <end position="1922"/>
    </location>
</feature>
<proteinExistence type="predicted"/>
<feature type="compositionally biased region" description="Basic residues" evidence="7">
    <location>
        <begin position="1646"/>
        <end position="1657"/>
    </location>
</feature>
<feature type="region of interest" description="Disordered" evidence="7">
    <location>
        <begin position="1199"/>
        <end position="1420"/>
    </location>
</feature>
<dbReference type="InterPro" id="IPR022031">
    <property type="entry name" value="Rif1_N"/>
</dbReference>
<feature type="compositionally biased region" description="Acidic residues" evidence="7">
    <location>
        <begin position="1235"/>
        <end position="1253"/>
    </location>
</feature>
<feature type="compositionally biased region" description="Basic and acidic residues" evidence="7">
    <location>
        <begin position="1254"/>
        <end position="1266"/>
    </location>
</feature>
<feature type="compositionally biased region" description="Polar residues" evidence="7">
    <location>
        <begin position="1547"/>
        <end position="1557"/>
    </location>
</feature>
<evidence type="ECO:0000256" key="2">
    <source>
        <dbReference type="ARBA" id="ARBA00004574"/>
    </source>
</evidence>
<evidence type="ECO:0000256" key="6">
    <source>
        <dbReference type="ARBA" id="ARBA00023306"/>
    </source>
</evidence>
<feature type="region of interest" description="Disordered" evidence="7">
    <location>
        <begin position="2017"/>
        <end position="2038"/>
    </location>
</feature>
<feature type="compositionally biased region" description="Basic residues" evidence="7">
    <location>
        <begin position="1689"/>
        <end position="1699"/>
    </location>
</feature>
<dbReference type="OrthoDB" id="5399929at2759"/>
<feature type="compositionally biased region" description="Basic and acidic residues" evidence="7">
    <location>
        <begin position="1352"/>
        <end position="1364"/>
    </location>
</feature>
<feature type="region of interest" description="Disordered" evidence="7">
    <location>
        <begin position="1432"/>
        <end position="1483"/>
    </location>
</feature>
<feature type="region of interest" description="Disordered" evidence="7">
    <location>
        <begin position="2630"/>
        <end position="2651"/>
    </location>
</feature>
<feature type="compositionally biased region" description="Low complexity" evidence="7">
    <location>
        <begin position="2400"/>
        <end position="2412"/>
    </location>
</feature>
<gene>
    <name evidence="8" type="ORF">OFUS_LOCUS14312</name>
</gene>
<dbReference type="PANTHER" id="PTHR22928">
    <property type="entry name" value="TELOMERE-ASSOCIATED PROTEIN RIF1"/>
    <property type="match status" value="1"/>
</dbReference>
<dbReference type="SUPFAM" id="SSF48371">
    <property type="entry name" value="ARM repeat"/>
    <property type="match status" value="1"/>
</dbReference>
<feature type="compositionally biased region" description="Polar residues" evidence="7">
    <location>
        <begin position="2162"/>
        <end position="2175"/>
    </location>
</feature>
<dbReference type="GO" id="GO:0000723">
    <property type="term" value="P:telomere maintenance"/>
    <property type="evidence" value="ECO:0007669"/>
    <property type="project" value="TreeGrafter"/>
</dbReference>
<feature type="compositionally biased region" description="Polar residues" evidence="7">
    <location>
        <begin position="2333"/>
        <end position="2378"/>
    </location>
</feature>
<sequence length="2716" mass="301503">MMVTAAQDPVGLRAILTSVQDKSLCSEDKVDAYLAFSERLRGDLKDFNKEVCENSVRLFNSFVRDIVSEDVELTHAAMQALGFCLHDSNIAGSMSEEMSLQVIKALCTSIVKTTDKTTCTRGLWCLSKQNLPLGILEGELHTILCAIEHALCSNHFQSITVEHEAINAVVRLLEQLPKQMKVHVTRWSKLVYPLLVHSASKVRDRALIAMEMGMAAILSHQEEISVTMVPHLKTMILGELKKLMASKHETYTMKVWIIFVKILGKKLHHGGLINQFLGIVEQAFKSASPATKCVAFKAWKQLIDTFALDTNILSDPKRLKLLMQVFKLNNAKLEEIALVKLDAWWHLVCQLGEKVSVHFDMVVAPLLSFCFGQLGADLKTPSKMSKLPGGLSTPTLQRMGSTGFGSPATPRMSLVNSPGASSSVKPFSSIQKLGAEILAQLIGGAQGDSDLPTYKSTLERLQHDVISTPAFFSRHASLFIAAARMCFTSCEDDLDESLLYHTWYALVAHVKNALELSTKNDNGSIFSYFLSTFQEIVSSTKMSKLGVLKLYEAVCCLPRPALTSPAYEVGSVMHGTPVLFLVQLILDPVAIETYLEHERFFSVFETLVNVGMSNSSTALTFAQSVLKLVEKTTSVLDNRELLWRLWSVVIHPLMEHVIKSNEVNQGDALEHNFECMYASLTLPVVHLFTADLHQASLRTIIKTWGDLYRTFARLSALVTNAEANIGTEELCARIASALPQDQLQNPMALEAVSQACHVMVDSLDFSTFSNTAFNLKTPLSPSKWSKRKSKPLGNLHSFTKLTARVIEAFNTHQQEAKGQKLVAGMQNTGNNIVSVLATLFNHLPSSTCIANILNKLASPISELYQPSNAKSYSGAFGQKLEKLWLDICSCIQGRYTSLYDSEFLAHISPLLQQTLCHPRRQIKTQAITFWSATFAKSSELDYPESLKPVLIKAKAKTSLKLPGFDSSSVATIEETQISQMSQAETQISMPHLAGIPSPHKLKGSFMNKTASPKVKKSPLKPTSNGSPASVRRKLPLSSMDDMNSRDFVVIPSSPARKRRILTEHQKEVMKEKTFVPAMYSGADVSMDGSLMGQFDLSTQTQYSQPDTPGAYESIVNPFASKRQKLDGGKEKVTERVVEKEVAPFKGLFTKPDSSYVPKLEQPKRRRSVRFSKDESNESTKDQDLIKNIIETSIDKVIKNTENVDSDNEGVNAPEPDSVQVIDNDSPQVVTITDNSQEEQNEPEDISNVVEEEQPDKNALEHTDKVEVINNTPKSKHNDSDESFHSATEEVLIEEVNESAEKAASEPPSQSLLTLPSESSKRELFKGNRGRNSPRKTSRSKVSQSPQRRQTPKKPEQKSTIDKWLVKSPRKPTEVTDSITLVEDTQDGFSPVEKVISQTENSTENVIEETPSPAKQDGGKDVDRNALEEAAKNLFADDKTIGTPTKSVESSKDLRDNEANIKSTKAKPNLEALDESSQSQMGTPTKVKLLAVKLKRLTHSEIKSYSPRKSTQESLIGSIRDEKCDKDTSEHDDFSQIKPLEENKNDTENQPDMFQSSLGFELASGLQKESPNNESKDSEKESPMMEQEEPVKQANNSVENKDEVAEELDEVDSITPGGSEPIESQQTDNDLSQSIESQNVKIDQPPIKRKRGRPKKVKKVDENTISLSSSESSQFSTDSGSTLISESKTFKRRTKKSKAVSKKEENSESTQDSVDCEKQVESESLTDSISCTLKSEVKKVKKHKANKQKIVVEIEPETPVDSETSQYGPLHEQETLECQNDPIPTKPIDADEIPENDKATGDKEGEQKDSIQVDNDITFTFSQGDQTDAQIDNNEFKNEDIKQREDSALDDSFTDSQPLSKFVAKKKAKSKKKSDNKQKAKKLQEATDVAKTKLDKLKLKTKKRKRAAKALEDSPEKIVEDSPEIVVEVQKECNLDYSSDDDLPLNSLSEKLNSSGESENVEKQERIQNEIEINVVEEDSEPKDSEIKISSEPVITDSCEDMFGESEKPIIEDLKETKEVTKNNRKGKSPKIVRSQEMEKKRLEINMTSPINKRLRSKKPLVRSASLNRSFEKLKKKQKKPRRSLFELSTKQKQNHETGDKTVKDEEIALKEEKKPEFELYDAKTLKKITKEEIDNPKDNNSEEVVLKEEKITETKPEEPFVNDTSGQSKIFSSPQKSEEPEMPETPTSANRHQSRGAIMLERAIKLGLKQQAVKTSPTTTRVTMMRPSFKRPIIKVAKHSRANDRASPVTSANTSPSFHPIEVRRIYSPSASPSAGILKKRRFTDGPIGSDSPSPPNKQRRVSFGEPQIFGEESRSVDRGSPRPVNRCLELPRQSQLKSQFNPSPLVTTTPSKVVASSSEKFITTPSKQTSKCNTSPSDSDKTSFAVPSSLTKRKQEAISQSPSSSGPTQGTYQITQESQLDNTKPVHPPLVTCVDSLDSIIPQLTSSMWVRGLESLLKARNIVTIGQLCSLTEYEVQQLPIRSPKVATLRKALTTYKVINKTAMASLEDATSILEDAMATPTLDDATSTLEDAQPILEDAQPTLEDATPTLENATPTLEDATLNSEVTTPTKAPCSDLKDLNATSTPMKADSPVKGSSQGPEDENMQTDIEELLETSGEFLDEVNKLSQSIQEDADQSNPSAESCDKTDQLNIDVEAGNSTPDNLMMMLRELSEKLTPEQCRRLPSADIFQAHSYLNVMMSSVMTALKSKCHSPK</sequence>
<feature type="compositionally biased region" description="Low complexity" evidence="7">
    <location>
        <begin position="1665"/>
        <end position="1680"/>
    </location>
</feature>
<feature type="compositionally biased region" description="Basic and acidic residues" evidence="7">
    <location>
        <begin position="1794"/>
        <end position="1810"/>
    </location>
</feature>
<feature type="compositionally biased region" description="Basic and acidic residues" evidence="7">
    <location>
        <begin position="1170"/>
        <end position="1183"/>
    </location>
</feature>
<feature type="region of interest" description="Disordered" evidence="7">
    <location>
        <begin position="1498"/>
        <end position="1727"/>
    </location>
</feature>
<feature type="compositionally biased region" description="Polar residues" evidence="7">
    <location>
        <begin position="2630"/>
        <end position="2643"/>
    </location>
</feature>
<feature type="compositionally biased region" description="Polar residues" evidence="7">
    <location>
        <begin position="1220"/>
        <end position="1234"/>
    </location>
</feature>
<keyword evidence="6" id="KW-0131">Cell cycle</keyword>
<dbReference type="InterPro" id="IPR016024">
    <property type="entry name" value="ARM-type_fold"/>
</dbReference>
<feature type="compositionally biased region" description="Basic and acidic residues" evidence="7">
    <location>
        <begin position="1908"/>
        <end position="1919"/>
    </location>
</feature>
<dbReference type="GO" id="GO:0005634">
    <property type="term" value="C:nucleus"/>
    <property type="evidence" value="ECO:0007669"/>
    <property type="project" value="UniProtKB-SubCell"/>
</dbReference>
<dbReference type="Pfam" id="PF12231">
    <property type="entry name" value="Rif1_N"/>
    <property type="match status" value="1"/>
</dbReference>
<dbReference type="EMBL" id="CAIIXF020000007">
    <property type="protein sequence ID" value="CAH1788856.1"/>
    <property type="molecule type" value="Genomic_DNA"/>
</dbReference>
<feature type="region of interest" description="Disordered" evidence="7">
    <location>
        <begin position="1752"/>
        <end position="1886"/>
    </location>
</feature>
<feature type="region of interest" description="Disordered" evidence="7">
    <location>
        <begin position="2557"/>
        <end position="2606"/>
    </location>
</feature>
<evidence type="ECO:0000256" key="5">
    <source>
        <dbReference type="ARBA" id="ARBA00023242"/>
    </source>
</evidence>
<feature type="region of interest" description="Disordered" evidence="7">
    <location>
        <begin position="1936"/>
        <end position="1967"/>
    </location>
</feature>
<feature type="compositionally biased region" description="Basic and acidic residues" evidence="7">
    <location>
        <begin position="1448"/>
        <end position="1458"/>
    </location>
</feature>
<evidence type="ECO:0000256" key="4">
    <source>
        <dbReference type="ARBA" id="ARBA00022895"/>
    </source>
</evidence>
<feature type="region of interest" description="Disordered" evidence="7">
    <location>
        <begin position="2054"/>
        <end position="2195"/>
    </location>
</feature>
<feature type="compositionally biased region" description="Basic and acidic residues" evidence="7">
    <location>
        <begin position="1833"/>
        <end position="1846"/>
    </location>
</feature>
<evidence type="ECO:0000256" key="7">
    <source>
        <dbReference type="SAM" id="MobiDB-lite"/>
    </source>
</evidence>
<feature type="compositionally biased region" description="Polar residues" evidence="7">
    <location>
        <begin position="1306"/>
        <end position="1317"/>
    </location>
</feature>
<keyword evidence="4" id="KW-0779">Telomere</keyword>
<keyword evidence="9" id="KW-1185">Reference proteome</keyword>
<evidence type="ECO:0000313" key="9">
    <source>
        <dbReference type="Proteomes" id="UP000749559"/>
    </source>
</evidence>
<name>A0A8J1UJL5_OWEFU</name>
<dbReference type="Proteomes" id="UP000749559">
    <property type="component" value="Unassembled WGS sequence"/>
</dbReference>
<feature type="compositionally biased region" description="Polar residues" evidence="7">
    <location>
        <begin position="1811"/>
        <end position="1832"/>
    </location>
</feature>
<feature type="compositionally biased region" description="Basic and acidic residues" evidence="7">
    <location>
        <begin position="1275"/>
        <end position="1287"/>
    </location>
</feature>
<feature type="region of interest" description="Disordered" evidence="7">
    <location>
        <begin position="1008"/>
        <end position="1035"/>
    </location>
</feature>
<keyword evidence="5" id="KW-0539">Nucleus</keyword>
<feature type="compositionally biased region" description="Polar residues" evidence="7">
    <location>
        <begin position="2212"/>
        <end position="2222"/>
    </location>
</feature>
<feature type="compositionally biased region" description="Basic residues" evidence="7">
    <location>
        <begin position="1862"/>
        <end position="1871"/>
    </location>
</feature>
<accession>A0A8J1UJL5</accession>
<evidence type="ECO:0000313" key="8">
    <source>
        <dbReference type="EMBL" id="CAH1788856.1"/>
    </source>
</evidence>
<feature type="compositionally biased region" description="Polar residues" evidence="7">
    <location>
        <begin position="1621"/>
        <end position="1640"/>
    </location>
</feature>
<comment type="subcellular location">
    <subcellularLocation>
        <location evidence="2">Chromosome</location>
        <location evidence="2">Telomere</location>
    </subcellularLocation>
    <subcellularLocation>
        <location evidence="1">Nucleus</location>
    </subcellularLocation>
</comment>
<feature type="compositionally biased region" description="Basic and acidic residues" evidence="7">
    <location>
        <begin position="2093"/>
        <end position="2158"/>
    </location>
</feature>
<dbReference type="GO" id="GO:0140445">
    <property type="term" value="C:chromosome, telomeric repeat region"/>
    <property type="evidence" value="ECO:0007669"/>
    <property type="project" value="TreeGrafter"/>
</dbReference>
<protein>
    <submittedName>
        <fullName evidence="8">Uncharacterized protein</fullName>
    </submittedName>
</protein>
<comment type="caution">
    <text evidence="8">The sequence shown here is derived from an EMBL/GenBank/DDBJ whole genome shotgun (WGS) entry which is preliminary data.</text>
</comment>
<feature type="compositionally biased region" description="Basic and acidic residues" evidence="7">
    <location>
        <begin position="1872"/>
        <end position="1886"/>
    </location>
</feature>
<evidence type="ECO:0000256" key="1">
    <source>
        <dbReference type="ARBA" id="ARBA00004123"/>
    </source>
</evidence>
<feature type="region of interest" description="Disordered" evidence="7">
    <location>
        <begin position="2272"/>
        <end position="2412"/>
    </location>
</feature>
<keyword evidence="3" id="KW-0158">Chromosome</keyword>
<feature type="compositionally biased region" description="Basic residues" evidence="7">
    <location>
        <begin position="1327"/>
        <end position="1338"/>
    </location>
</feature>
<feature type="region of interest" description="Disordered" evidence="7">
    <location>
        <begin position="2210"/>
        <end position="2231"/>
    </location>
</feature>
<feature type="compositionally biased region" description="Basic and acidic residues" evidence="7">
    <location>
        <begin position="1518"/>
        <end position="1546"/>
    </location>
</feature>
<feature type="compositionally biased region" description="Polar residues" evidence="7">
    <location>
        <begin position="1339"/>
        <end position="1348"/>
    </location>
</feature>
<feature type="compositionally biased region" description="Polar residues" evidence="7">
    <location>
        <begin position="2557"/>
        <end position="2572"/>
    </location>
</feature>
<feature type="compositionally biased region" description="Basic residues" evidence="7">
    <location>
        <begin position="2073"/>
        <end position="2082"/>
    </location>
</feature>
<feature type="region of interest" description="Disordered" evidence="7">
    <location>
        <begin position="1151"/>
        <end position="1183"/>
    </location>
</feature>
<feature type="compositionally biased region" description="Polar residues" evidence="7">
    <location>
        <begin position="1395"/>
        <end position="1404"/>
    </location>
</feature>
<dbReference type="PANTHER" id="PTHR22928:SF3">
    <property type="entry name" value="TELOMERE-ASSOCIATED PROTEIN RIF1"/>
    <property type="match status" value="1"/>
</dbReference>
<evidence type="ECO:0000256" key="3">
    <source>
        <dbReference type="ARBA" id="ARBA00022454"/>
    </source>
</evidence>